<comment type="caution">
    <text evidence="3">The sequence shown here is derived from an EMBL/GenBank/DDBJ whole genome shotgun (WGS) entry which is preliminary data.</text>
</comment>
<keyword evidence="3" id="KW-0540">Nuclease</keyword>
<feature type="chain" id="PRO_5028848387" evidence="1">
    <location>
        <begin position="22"/>
        <end position="349"/>
    </location>
</feature>
<evidence type="ECO:0000256" key="1">
    <source>
        <dbReference type="SAM" id="SignalP"/>
    </source>
</evidence>
<organism evidence="3 4">
    <name type="scientific">Capnocytophaga granulosa</name>
    <dbReference type="NCBI Taxonomy" id="45242"/>
    <lineage>
        <taxon>Bacteria</taxon>
        <taxon>Pseudomonadati</taxon>
        <taxon>Bacteroidota</taxon>
        <taxon>Flavobacteriia</taxon>
        <taxon>Flavobacteriales</taxon>
        <taxon>Flavobacteriaceae</taxon>
        <taxon>Capnocytophaga</taxon>
    </lineage>
</organism>
<dbReference type="SUPFAM" id="SSF56219">
    <property type="entry name" value="DNase I-like"/>
    <property type="match status" value="1"/>
</dbReference>
<dbReference type="OrthoDB" id="9802724at2"/>
<dbReference type="Gene3D" id="3.60.10.10">
    <property type="entry name" value="Endonuclease/exonuclease/phosphatase"/>
    <property type="match status" value="1"/>
</dbReference>
<dbReference type="AlphaFoldDB" id="A0A1H2WNQ6"/>
<dbReference type="InterPro" id="IPR036691">
    <property type="entry name" value="Endo/exonu/phosph_ase_sf"/>
</dbReference>
<sequence length="349" mass="39490">MKKIYLLLSISLIFISLSLQAQTKQYKVRTVAFYNVENLFDTINDPKKFDDERTPEGKDHWTSANYFDHIHKIASTIAKIGRDVTSTAPDFVGLAEVENRSVVEDLAHSEALKDYNYGIVHYDSPDARGIDVAFMYKKDVFTPTHTSKHFLDIKDPSTGKPRYTRDQILVSGQMEGEELHFIINHWPSRSGGEAASRPFREAAAALNKHIFDSLTAINPKAKVISMGDFNDDPTNSAFKKVLKTKANKEKVSQGDLYNPMENLFKKGVGTLAYRDSWSLFDQFVLTYGYIGKQVEGYKYWKAGVFNSPELANPSGRFAGYPFRSYANGSYTGGYSDHFPVYLFLIKLSE</sequence>
<evidence type="ECO:0000313" key="3">
    <source>
        <dbReference type="EMBL" id="SDW82293.1"/>
    </source>
</evidence>
<dbReference type="GO" id="GO:0004527">
    <property type="term" value="F:exonuclease activity"/>
    <property type="evidence" value="ECO:0007669"/>
    <property type="project" value="UniProtKB-KW"/>
</dbReference>
<keyword evidence="4" id="KW-1185">Reference proteome</keyword>
<dbReference type="Pfam" id="PF19580">
    <property type="entry name" value="Exo_endo_phos_3"/>
    <property type="match status" value="1"/>
</dbReference>
<proteinExistence type="predicted"/>
<accession>A0A1H2WNQ6</accession>
<dbReference type="InterPro" id="IPR005135">
    <property type="entry name" value="Endo/exonuclease/phosphatase"/>
</dbReference>
<dbReference type="Proteomes" id="UP000182771">
    <property type="component" value="Unassembled WGS sequence"/>
</dbReference>
<reference evidence="3 4" key="1">
    <citation type="submission" date="2016-10" db="EMBL/GenBank/DDBJ databases">
        <authorList>
            <person name="Varghese N."/>
            <person name="Submissions S."/>
        </authorList>
    </citation>
    <scope>NUCLEOTIDE SEQUENCE [LARGE SCALE GENOMIC DNA]</scope>
    <source>
        <strain evidence="3 4">DSM 11449</strain>
    </source>
</reference>
<feature type="signal peptide" evidence="1">
    <location>
        <begin position="1"/>
        <end position="21"/>
    </location>
</feature>
<protein>
    <submittedName>
        <fullName evidence="3">Endonuclease/Exonuclease/phosphatase family protein</fullName>
    </submittedName>
</protein>
<keyword evidence="1" id="KW-0732">Signal</keyword>
<feature type="domain" description="Endonuclease/exonuclease/phosphatase" evidence="2">
    <location>
        <begin position="30"/>
        <end position="345"/>
    </location>
</feature>
<evidence type="ECO:0000313" key="4">
    <source>
        <dbReference type="Proteomes" id="UP000182771"/>
    </source>
</evidence>
<dbReference type="EMBL" id="FNND01000004">
    <property type="protein sequence ID" value="SDW82293.1"/>
    <property type="molecule type" value="Genomic_DNA"/>
</dbReference>
<keyword evidence="3" id="KW-0378">Hydrolase</keyword>
<dbReference type="PANTHER" id="PTHR42834">
    <property type="entry name" value="ENDONUCLEASE/EXONUCLEASE/PHOSPHATASE FAMILY PROTEIN (AFU_ORTHOLOGUE AFUA_3G09210)"/>
    <property type="match status" value="1"/>
</dbReference>
<evidence type="ECO:0000259" key="2">
    <source>
        <dbReference type="Pfam" id="PF19580"/>
    </source>
</evidence>
<keyword evidence="3" id="KW-0269">Exonuclease</keyword>
<gene>
    <name evidence="3" type="ORF">SAMN05444420_104156</name>
</gene>
<keyword evidence="3" id="KW-0255">Endonuclease</keyword>
<dbReference type="GO" id="GO:0004519">
    <property type="term" value="F:endonuclease activity"/>
    <property type="evidence" value="ECO:0007669"/>
    <property type="project" value="UniProtKB-KW"/>
</dbReference>
<dbReference type="GeneID" id="85017323"/>
<dbReference type="PANTHER" id="PTHR42834:SF1">
    <property type="entry name" value="ENDONUCLEASE_EXONUCLEASE_PHOSPHATASE FAMILY PROTEIN (AFU_ORTHOLOGUE AFUA_3G09210)"/>
    <property type="match status" value="1"/>
</dbReference>
<name>A0A1H2WNQ6_9FLAO</name>
<dbReference type="RefSeq" id="WP_016420774.1">
    <property type="nucleotide sequence ID" value="NZ_FNND01000004.1"/>
</dbReference>